<evidence type="ECO:0000256" key="6">
    <source>
        <dbReference type="SAM" id="Phobius"/>
    </source>
</evidence>
<evidence type="ECO:0000256" key="5">
    <source>
        <dbReference type="ARBA" id="ARBA00023136"/>
    </source>
</evidence>
<accession>A0A914H7U1</accession>
<protein>
    <submittedName>
        <fullName evidence="9">Plasma membrane proteolipid 3</fullName>
    </submittedName>
</protein>
<dbReference type="AlphaFoldDB" id="A0A914H7U1"/>
<comment type="subcellular location">
    <subcellularLocation>
        <location evidence="1">Membrane</location>
    </subcellularLocation>
</comment>
<dbReference type="GO" id="GO:0016020">
    <property type="term" value="C:membrane"/>
    <property type="evidence" value="ECO:0007669"/>
    <property type="project" value="UniProtKB-SubCell"/>
</dbReference>
<feature type="chain" id="PRO_5037594393" evidence="7">
    <location>
        <begin position="22"/>
        <end position="120"/>
    </location>
</feature>
<organism evidence="8 9">
    <name type="scientific">Globodera rostochiensis</name>
    <name type="common">Golden nematode worm</name>
    <name type="synonym">Heterodera rostochiensis</name>
    <dbReference type="NCBI Taxonomy" id="31243"/>
    <lineage>
        <taxon>Eukaryota</taxon>
        <taxon>Metazoa</taxon>
        <taxon>Ecdysozoa</taxon>
        <taxon>Nematoda</taxon>
        <taxon>Chromadorea</taxon>
        <taxon>Rhabditida</taxon>
        <taxon>Tylenchina</taxon>
        <taxon>Tylenchomorpha</taxon>
        <taxon>Tylenchoidea</taxon>
        <taxon>Heteroderidae</taxon>
        <taxon>Heteroderinae</taxon>
        <taxon>Globodera</taxon>
    </lineage>
</organism>
<keyword evidence="8" id="KW-1185">Reference proteome</keyword>
<evidence type="ECO:0000256" key="3">
    <source>
        <dbReference type="ARBA" id="ARBA00022692"/>
    </source>
</evidence>
<feature type="signal peptide" evidence="7">
    <location>
        <begin position="1"/>
        <end position="21"/>
    </location>
</feature>
<dbReference type="Proteomes" id="UP000887572">
    <property type="component" value="Unplaced"/>
</dbReference>
<dbReference type="InterPro" id="IPR000612">
    <property type="entry name" value="PMP3"/>
</dbReference>
<dbReference type="PROSITE" id="PS01309">
    <property type="entry name" value="UPF0057"/>
    <property type="match status" value="1"/>
</dbReference>
<evidence type="ECO:0000256" key="2">
    <source>
        <dbReference type="ARBA" id="ARBA00009530"/>
    </source>
</evidence>
<proteinExistence type="inferred from homology"/>
<dbReference type="Pfam" id="PF01679">
    <property type="entry name" value="Pmp3"/>
    <property type="match status" value="1"/>
</dbReference>
<keyword evidence="3 6" id="KW-0812">Transmembrane</keyword>
<comment type="similarity">
    <text evidence="2">Belongs to the UPF0057 (PMP3) family.</text>
</comment>
<keyword evidence="4 6" id="KW-1133">Transmembrane helix</keyword>
<feature type="transmembrane region" description="Helical" evidence="6">
    <location>
        <begin position="98"/>
        <end position="118"/>
    </location>
</feature>
<evidence type="ECO:0000313" key="8">
    <source>
        <dbReference type="Proteomes" id="UP000887572"/>
    </source>
</evidence>
<evidence type="ECO:0000256" key="4">
    <source>
        <dbReference type="ARBA" id="ARBA00022989"/>
    </source>
</evidence>
<name>A0A914H7U1_GLORO</name>
<dbReference type="WBParaSite" id="Gr19_v10_g14610.t1">
    <property type="protein sequence ID" value="Gr19_v10_g14610.t1"/>
    <property type="gene ID" value="Gr19_v10_g14610"/>
</dbReference>
<keyword evidence="5 6" id="KW-0472">Membrane</keyword>
<evidence type="ECO:0000313" key="9">
    <source>
        <dbReference type="WBParaSite" id="Gr19_v10_g14610.t1"/>
    </source>
</evidence>
<evidence type="ECO:0000256" key="1">
    <source>
        <dbReference type="ARBA" id="ARBA00004370"/>
    </source>
</evidence>
<reference evidence="9" key="1">
    <citation type="submission" date="2022-11" db="UniProtKB">
        <authorList>
            <consortium name="WormBaseParasite"/>
        </authorList>
    </citation>
    <scope>IDENTIFICATION</scope>
</reference>
<keyword evidence="7" id="KW-0732">Signal</keyword>
<evidence type="ECO:0000256" key="7">
    <source>
        <dbReference type="SAM" id="SignalP"/>
    </source>
</evidence>
<sequence>MMSALPFFAVLFACFINACSGIYDPEMFIPQNLPLVAEHNTDTDSSNSNLRAKRFFREQQRSWTMEQIIEAVLCVFIPPAAVLIHGGHDMLLHMVINIVLWICGWIPGMVHALWYCFYRD</sequence>